<dbReference type="InterPro" id="IPR000594">
    <property type="entry name" value="ThiF_NAD_FAD-bd"/>
</dbReference>
<dbReference type="SUPFAM" id="SSF69572">
    <property type="entry name" value="Activating enzymes of the ubiquitin-like proteins"/>
    <property type="match status" value="1"/>
</dbReference>
<proteinExistence type="predicted"/>
<dbReference type="RefSeq" id="WP_262564624.1">
    <property type="nucleotide sequence ID" value="NZ_JAPFCC010000001.1"/>
</dbReference>
<reference evidence="2 3" key="1">
    <citation type="submission" date="2022-10" db="EMBL/GenBank/DDBJ databases">
        <title>High-quality genome sequences of two octocoral-associated bacteria, Endozoicomonas euniceicola EF212 and Endozoicomonas gorgoniicola PS125.</title>
        <authorList>
            <person name="Chiou Y.-J."/>
            <person name="Chen Y.-H."/>
        </authorList>
    </citation>
    <scope>NUCLEOTIDE SEQUENCE [LARGE SCALE GENOMIC DNA]</scope>
    <source>
        <strain evidence="2 3">PS125</strain>
    </source>
</reference>
<accession>A0ABT3N0I8</accession>
<gene>
    <name evidence="2" type="ORF">NX722_20030</name>
</gene>
<evidence type="ECO:0000313" key="2">
    <source>
        <dbReference type="EMBL" id="MCW7554863.1"/>
    </source>
</evidence>
<evidence type="ECO:0000259" key="1">
    <source>
        <dbReference type="Pfam" id="PF00899"/>
    </source>
</evidence>
<dbReference type="Pfam" id="PF00899">
    <property type="entry name" value="ThiF"/>
    <property type="match status" value="1"/>
</dbReference>
<dbReference type="InterPro" id="IPR045886">
    <property type="entry name" value="ThiF/MoeB/HesA"/>
</dbReference>
<dbReference type="PANTHER" id="PTHR10953:SF102">
    <property type="entry name" value="ADENYLYLTRANSFERASE AND SULFURTRANSFERASE MOCS3"/>
    <property type="match status" value="1"/>
</dbReference>
<sequence length="254" mass="27503">MMNDDQLLRYSRQIMLPQVDIEGQEKLLDSHVLIVGMGGLGCPAAIYLAAAGVGQLTIVDPDVVDQTNLQRQIAFSTDDIGQFKVHAAAARISAINPGIQVNTVTAKLSEADLREVMEKSDVVLDATDNFDSRFAINRCSVQASVPLVSGAAIRLNGQLTVFDRWQDNAPCYRCLYSEQVAEELTCSESGILGPVVGTIGTLQALETIKLITGFGENLSGRLMMLDAQTMQWQTMSLEADPECPVCSSTMFLKA</sequence>
<dbReference type="GO" id="GO:0016779">
    <property type="term" value="F:nucleotidyltransferase activity"/>
    <property type="evidence" value="ECO:0007669"/>
    <property type="project" value="UniProtKB-KW"/>
</dbReference>
<dbReference type="EMBL" id="JAPFCC010000001">
    <property type="protein sequence ID" value="MCW7554863.1"/>
    <property type="molecule type" value="Genomic_DNA"/>
</dbReference>
<comment type="caution">
    <text evidence="2">The sequence shown here is derived from an EMBL/GenBank/DDBJ whole genome shotgun (WGS) entry which is preliminary data.</text>
</comment>
<dbReference type="InterPro" id="IPR035985">
    <property type="entry name" value="Ubiquitin-activating_enz"/>
</dbReference>
<keyword evidence="2" id="KW-0548">Nucleotidyltransferase</keyword>
<keyword evidence="2" id="KW-0808">Transferase</keyword>
<dbReference type="CDD" id="cd00757">
    <property type="entry name" value="ThiF_MoeB_HesA_family"/>
    <property type="match status" value="1"/>
</dbReference>
<dbReference type="NCBIfam" id="NF004281">
    <property type="entry name" value="PRK05690.1"/>
    <property type="match status" value="1"/>
</dbReference>
<organism evidence="2 3">
    <name type="scientific">Endozoicomonas gorgoniicola</name>
    <dbReference type="NCBI Taxonomy" id="1234144"/>
    <lineage>
        <taxon>Bacteria</taxon>
        <taxon>Pseudomonadati</taxon>
        <taxon>Pseudomonadota</taxon>
        <taxon>Gammaproteobacteria</taxon>
        <taxon>Oceanospirillales</taxon>
        <taxon>Endozoicomonadaceae</taxon>
        <taxon>Endozoicomonas</taxon>
    </lineage>
</organism>
<dbReference type="Gene3D" id="3.40.50.720">
    <property type="entry name" value="NAD(P)-binding Rossmann-like Domain"/>
    <property type="match status" value="1"/>
</dbReference>
<evidence type="ECO:0000313" key="3">
    <source>
        <dbReference type="Proteomes" id="UP001209854"/>
    </source>
</evidence>
<name>A0ABT3N0I8_9GAMM</name>
<keyword evidence="3" id="KW-1185">Reference proteome</keyword>
<feature type="domain" description="THIF-type NAD/FAD binding fold" evidence="1">
    <location>
        <begin position="10"/>
        <end position="245"/>
    </location>
</feature>
<dbReference type="PANTHER" id="PTHR10953">
    <property type="entry name" value="UBIQUITIN-ACTIVATING ENZYME E1"/>
    <property type="match status" value="1"/>
</dbReference>
<dbReference type="Proteomes" id="UP001209854">
    <property type="component" value="Unassembled WGS sequence"/>
</dbReference>
<protein>
    <submittedName>
        <fullName evidence="2">Molybdopterin-synthase adenylyltransferase MoeB</fullName>
    </submittedName>
</protein>